<comment type="catalytic activity">
    <reaction evidence="1 8">
        <text>malonyl-[ACP] + S-adenosyl-L-methionine = malonyl-[ACP] methyl ester + S-adenosyl-L-homocysteine</text>
        <dbReference type="Rhea" id="RHEA:17105"/>
        <dbReference type="Rhea" id="RHEA-COMP:9623"/>
        <dbReference type="Rhea" id="RHEA-COMP:9954"/>
        <dbReference type="ChEBI" id="CHEBI:57856"/>
        <dbReference type="ChEBI" id="CHEBI:59789"/>
        <dbReference type="ChEBI" id="CHEBI:78449"/>
        <dbReference type="ChEBI" id="CHEBI:78845"/>
        <dbReference type="EC" id="2.1.1.197"/>
    </reaction>
</comment>
<dbReference type="AlphaFoldDB" id="A0A918Z9S6"/>
<name>A0A918Z9S6_9GAMM</name>
<evidence type="ECO:0000313" key="11">
    <source>
        <dbReference type="Proteomes" id="UP000636453"/>
    </source>
</evidence>
<dbReference type="Proteomes" id="UP000636453">
    <property type="component" value="Unassembled WGS sequence"/>
</dbReference>
<dbReference type="PANTHER" id="PTHR13090:SF1">
    <property type="entry name" value="ARGININE-HYDROXYLASE NDUFAF5, MITOCHONDRIAL"/>
    <property type="match status" value="1"/>
</dbReference>
<dbReference type="Gene3D" id="3.40.50.150">
    <property type="entry name" value="Vaccinia Virus protein VP39"/>
    <property type="match status" value="1"/>
</dbReference>
<dbReference type="Pfam" id="PF08241">
    <property type="entry name" value="Methyltransf_11"/>
    <property type="match status" value="1"/>
</dbReference>
<evidence type="ECO:0000256" key="2">
    <source>
        <dbReference type="ARBA" id="ARBA00004746"/>
    </source>
</evidence>
<gene>
    <name evidence="8 10" type="primary">bioC</name>
    <name evidence="10" type="ORF">GCM10007167_26000</name>
</gene>
<sequence length="301" mass="33143">MSDVFDHRQVRRAFSRAAESYESAAALQREVEARLLESLDYLGERRPSRVLDVGSGPGTAALAMQRRWPDAQVIALDLALPMLAHAREHLAARPLRERLPWKRTPALVCADARALPLPDASVDVLVSNLCIQWIEDLPALFAGFRRVLRPDGLLLLSTFGADTLVELRAAFAQADEAPHVSPFATIAQFGDALMSAGFRDPVLDRDVFALGHPNLASLMRELRALGATNALTTRRRSLTGRARFARAEAAYETLRTPEGELPVTWEVIYAHAWGPPPGAPIRVGGVDEVRVPVSSLRVRRR</sequence>
<accession>A0A918Z9S6</accession>
<organism evidence="10 11">
    <name type="scientific">Vulcaniibacterium thermophilum</name>
    <dbReference type="NCBI Taxonomy" id="1169913"/>
    <lineage>
        <taxon>Bacteria</taxon>
        <taxon>Pseudomonadati</taxon>
        <taxon>Pseudomonadota</taxon>
        <taxon>Gammaproteobacteria</taxon>
        <taxon>Lysobacterales</taxon>
        <taxon>Lysobacteraceae</taxon>
        <taxon>Vulcaniibacterium</taxon>
    </lineage>
</organism>
<dbReference type="HAMAP" id="MF_00835">
    <property type="entry name" value="BioC"/>
    <property type="match status" value="1"/>
</dbReference>
<dbReference type="InterPro" id="IPR029063">
    <property type="entry name" value="SAM-dependent_MTases_sf"/>
</dbReference>
<evidence type="ECO:0000256" key="1">
    <source>
        <dbReference type="ARBA" id="ARBA00000852"/>
    </source>
</evidence>
<comment type="similarity">
    <text evidence="8">Belongs to the methyltransferase superfamily.</text>
</comment>
<evidence type="ECO:0000256" key="3">
    <source>
        <dbReference type="ARBA" id="ARBA00012327"/>
    </source>
</evidence>
<dbReference type="GO" id="GO:0008757">
    <property type="term" value="F:S-adenosylmethionine-dependent methyltransferase activity"/>
    <property type="evidence" value="ECO:0007669"/>
    <property type="project" value="InterPro"/>
</dbReference>
<evidence type="ECO:0000256" key="6">
    <source>
        <dbReference type="ARBA" id="ARBA00022691"/>
    </source>
</evidence>
<dbReference type="OrthoDB" id="9760689at2"/>
<keyword evidence="6 8" id="KW-0949">S-adenosyl-L-methionine</keyword>
<dbReference type="GO" id="GO:0032259">
    <property type="term" value="P:methylation"/>
    <property type="evidence" value="ECO:0007669"/>
    <property type="project" value="UniProtKB-KW"/>
</dbReference>
<evidence type="ECO:0000256" key="7">
    <source>
        <dbReference type="ARBA" id="ARBA00022756"/>
    </source>
</evidence>
<dbReference type="GO" id="GO:0009102">
    <property type="term" value="P:biotin biosynthetic process"/>
    <property type="evidence" value="ECO:0007669"/>
    <property type="project" value="UniProtKB-UniRule"/>
</dbReference>
<dbReference type="InterPro" id="IPR013216">
    <property type="entry name" value="Methyltransf_11"/>
</dbReference>
<keyword evidence="5 8" id="KW-0808">Transferase</keyword>
<comment type="function">
    <text evidence="8">Converts the free carboxyl group of a malonyl-thioester to its methyl ester by transfer of a methyl group from S-adenosyl-L-methionine (SAM). It allows to synthesize pimeloyl-ACP via the fatty acid synthetic pathway.</text>
</comment>
<dbReference type="CDD" id="cd02440">
    <property type="entry name" value="AdoMet_MTases"/>
    <property type="match status" value="1"/>
</dbReference>
<protein>
    <recommendedName>
        <fullName evidence="3 8">Malonyl-[acyl-carrier protein] O-methyltransferase</fullName>
        <shortName evidence="8">Malonyl-ACP O-methyltransferase</shortName>
        <ecNumber evidence="3 8">2.1.1.197</ecNumber>
    </recommendedName>
    <alternativeName>
        <fullName evidence="8">Biotin synthesis protein BioC</fullName>
    </alternativeName>
</protein>
<dbReference type="EMBL" id="BNCF01000018">
    <property type="protein sequence ID" value="GHE42888.1"/>
    <property type="molecule type" value="Genomic_DNA"/>
</dbReference>
<evidence type="ECO:0000256" key="8">
    <source>
        <dbReference type="HAMAP-Rule" id="MF_00835"/>
    </source>
</evidence>
<evidence type="ECO:0000256" key="5">
    <source>
        <dbReference type="ARBA" id="ARBA00022679"/>
    </source>
</evidence>
<comment type="caution">
    <text evidence="10">The sequence shown here is derived from an EMBL/GenBank/DDBJ whole genome shotgun (WGS) entry which is preliminary data.</text>
</comment>
<dbReference type="InterPro" id="IPR050602">
    <property type="entry name" value="Malonyl-ACP_OMT"/>
</dbReference>
<evidence type="ECO:0000256" key="4">
    <source>
        <dbReference type="ARBA" id="ARBA00022603"/>
    </source>
</evidence>
<dbReference type="EC" id="2.1.1.197" evidence="3 8"/>
<dbReference type="NCBIfam" id="TIGR02072">
    <property type="entry name" value="BioC"/>
    <property type="match status" value="1"/>
</dbReference>
<dbReference type="InterPro" id="IPR011814">
    <property type="entry name" value="BioC"/>
</dbReference>
<reference evidence="10" key="2">
    <citation type="submission" date="2020-09" db="EMBL/GenBank/DDBJ databases">
        <authorList>
            <person name="Sun Q."/>
            <person name="Kim S."/>
        </authorList>
    </citation>
    <scope>NUCLEOTIDE SEQUENCE</scope>
    <source>
        <strain evidence="10">KCTC 32020</strain>
    </source>
</reference>
<keyword evidence="4 8" id="KW-0489">Methyltransferase</keyword>
<dbReference type="GO" id="GO:0102130">
    <property type="term" value="F:malonyl-CoA methyltransferase activity"/>
    <property type="evidence" value="ECO:0007669"/>
    <property type="project" value="UniProtKB-EC"/>
</dbReference>
<keyword evidence="7 8" id="KW-0093">Biotin biosynthesis</keyword>
<proteinExistence type="inferred from homology"/>
<reference evidence="10" key="1">
    <citation type="journal article" date="2014" name="Int. J. Syst. Evol. Microbiol.">
        <title>Complete genome sequence of Corynebacterium casei LMG S-19264T (=DSM 44701T), isolated from a smear-ripened cheese.</title>
        <authorList>
            <consortium name="US DOE Joint Genome Institute (JGI-PGF)"/>
            <person name="Walter F."/>
            <person name="Albersmeier A."/>
            <person name="Kalinowski J."/>
            <person name="Ruckert C."/>
        </authorList>
    </citation>
    <scope>NUCLEOTIDE SEQUENCE</scope>
    <source>
        <strain evidence="10">KCTC 32020</strain>
    </source>
</reference>
<dbReference type="SUPFAM" id="SSF53335">
    <property type="entry name" value="S-adenosyl-L-methionine-dependent methyltransferases"/>
    <property type="match status" value="1"/>
</dbReference>
<dbReference type="GO" id="GO:0010340">
    <property type="term" value="F:carboxyl-O-methyltransferase activity"/>
    <property type="evidence" value="ECO:0007669"/>
    <property type="project" value="UniProtKB-UniRule"/>
</dbReference>
<dbReference type="PANTHER" id="PTHR13090">
    <property type="entry name" value="ARGININE-HYDROXYLASE NDUFAF5, MITOCHONDRIAL"/>
    <property type="match status" value="1"/>
</dbReference>
<comment type="pathway">
    <text evidence="2 8">Cofactor biosynthesis; biotin biosynthesis.</text>
</comment>
<dbReference type="RefSeq" id="WP_146473910.1">
    <property type="nucleotide sequence ID" value="NZ_BNCF01000018.1"/>
</dbReference>
<keyword evidence="11" id="KW-1185">Reference proteome</keyword>
<evidence type="ECO:0000313" key="10">
    <source>
        <dbReference type="EMBL" id="GHE42888.1"/>
    </source>
</evidence>
<evidence type="ECO:0000259" key="9">
    <source>
        <dbReference type="Pfam" id="PF08241"/>
    </source>
</evidence>
<feature type="domain" description="Methyltransferase type 11" evidence="9">
    <location>
        <begin position="51"/>
        <end position="155"/>
    </location>
</feature>